<dbReference type="OrthoDB" id="7017559at2"/>
<protein>
    <submittedName>
        <fullName evidence="2">Uncharacterized protein</fullName>
    </submittedName>
</protein>
<reference evidence="2 3" key="1">
    <citation type="submission" date="2019-07" db="EMBL/GenBank/DDBJ databases">
        <title>Pseudomonas mangiferae sp. nov., isolated from bark of mango tree in Thailand.</title>
        <authorList>
            <person name="Srisuk N."/>
            <person name="Anurat P."/>
        </authorList>
    </citation>
    <scope>NUCLEOTIDE SEQUENCE [LARGE SCALE GENOMIC DNA]</scope>
    <source>
        <strain evidence="2 3">DMKU_BBB3-04</strain>
    </source>
</reference>
<comment type="caution">
    <text evidence="2">The sequence shown here is derived from an EMBL/GenBank/DDBJ whole genome shotgun (WGS) entry which is preliminary data.</text>
</comment>
<dbReference type="RefSeq" id="WP_143486947.1">
    <property type="nucleotide sequence ID" value="NZ_VJOY01000002.1"/>
</dbReference>
<keyword evidence="3" id="KW-1185">Reference proteome</keyword>
<dbReference type="Proteomes" id="UP000315235">
    <property type="component" value="Unassembled WGS sequence"/>
</dbReference>
<dbReference type="EMBL" id="VJOY01000002">
    <property type="protein sequence ID" value="TRX76319.1"/>
    <property type="molecule type" value="Genomic_DNA"/>
</dbReference>
<accession>A0A553H3K3</accession>
<feature type="signal peptide" evidence="1">
    <location>
        <begin position="1"/>
        <end position="23"/>
    </location>
</feature>
<proteinExistence type="predicted"/>
<keyword evidence="1" id="KW-0732">Signal</keyword>
<feature type="chain" id="PRO_5021711948" evidence="1">
    <location>
        <begin position="24"/>
        <end position="75"/>
    </location>
</feature>
<sequence length="75" mass="8018">MKLEITRGLFLVGALATASLAAATWQEPAPRIISLQEQAQACLAPPISRAVEARSEPDRHLLLLMFGLSQGYGGD</sequence>
<evidence type="ECO:0000313" key="2">
    <source>
        <dbReference type="EMBL" id="TRX76319.1"/>
    </source>
</evidence>
<evidence type="ECO:0000256" key="1">
    <source>
        <dbReference type="SAM" id="SignalP"/>
    </source>
</evidence>
<name>A0A553H3K3_9PSED</name>
<gene>
    <name evidence="2" type="ORF">FM069_03790</name>
</gene>
<dbReference type="AlphaFoldDB" id="A0A553H3K3"/>
<evidence type="ECO:0000313" key="3">
    <source>
        <dbReference type="Proteomes" id="UP000315235"/>
    </source>
</evidence>
<organism evidence="2 3">
    <name type="scientific">Pseudomonas mangiferae</name>
    <dbReference type="NCBI Taxonomy" id="2593654"/>
    <lineage>
        <taxon>Bacteria</taxon>
        <taxon>Pseudomonadati</taxon>
        <taxon>Pseudomonadota</taxon>
        <taxon>Gammaproteobacteria</taxon>
        <taxon>Pseudomonadales</taxon>
        <taxon>Pseudomonadaceae</taxon>
        <taxon>Pseudomonas</taxon>
    </lineage>
</organism>